<dbReference type="InterPro" id="IPR038607">
    <property type="entry name" value="PhoD-like_sf"/>
</dbReference>
<evidence type="ECO:0000256" key="1">
    <source>
        <dbReference type="SAM" id="Phobius"/>
    </source>
</evidence>
<dbReference type="CDD" id="cd07389">
    <property type="entry name" value="MPP_PhoD"/>
    <property type="match status" value="1"/>
</dbReference>
<dbReference type="Pfam" id="PF16655">
    <property type="entry name" value="PhoD_N"/>
    <property type="match status" value="1"/>
</dbReference>
<keyword evidence="1" id="KW-1133">Transmembrane helix</keyword>
<dbReference type="PANTHER" id="PTHR43606">
    <property type="entry name" value="PHOSPHATASE, PUTATIVE (AFU_ORTHOLOGUE AFUA_6G08710)-RELATED"/>
    <property type="match status" value="1"/>
</dbReference>
<protein>
    <submittedName>
        <fullName evidence="4">Phospholipase D</fullName>
    </submittedName>
</protein>
<evidence type="ECO:0000313" key="5">
    <source>
        <dbReference type="Proteomes" id="UP000613401"/>
    </source>
</evidence>
<dbReference type="RefSeq" id="XP_045264786.1">
    <property type="nucleotide sequence ID" value="XM_045405684.1"/>
</dbReference>
<accession>A0A8H4CKU9</accession>
<evidence type="ECO:0000259" key="3">
    <source>
        <dbReference type="Pfam" id="PF16655"/>
    </source>
</evidence>
<proteinExistence type="predicted"/>
<dbReference type="AlphaFoldDB" id="A0A8H4CKU9"/>
<dbReference type="Pfam" id="PF09423">
    <property type="entry name" value="PhoD"/>
    <property type="match status" value="1"/>
</dbReference>
<keyword evidence="5" id="KW-1185">Reference proteome</keyword>
<feature type="domain" description="Phospholipase D N-terminal" evidence="3">
    <location>
        <begin position="107"/>
        <end position="225"/>
    </location>
</feature>
<organism evidence="4 5">
    <name type="scientific">Colletotrichum gloeosporioides</name>
    <name type="common">Anthracnose fungus</name>
    <name type="synonym">Glomerella cingulata</name>
    <dbReference type="NCBI Taxonomy" id="474922"/>
    <lineage>
        <taxon>Eukaryota</taxon>
        <taxon>Fungi</taxon>
        <taxon>Dikarya</taxon>
        <taxon>Ascomycota</taxon>
        <taxon>Pezizomycotina</taxon>
        <taxon>Sordariomycetes</taxon>
        <taxon>Hypocreomycetidae</taxon>
        <taxon>Glomerellales</taxon>
        <taxon>Glomerellaceae</taxon>
        <taxon>Colletotrichum</taxon>
        <taxon>Colletotrichum gloeosporioides species complex</taxon>
    </lineage>
</organism>
<dbReference type="Gene3D" id="2.60.40.380">
    <property type="entry name" value="Purple acid phosphatase-like, N-terminal"/>
    <property type="match status" value="1"/>
</dbReference>
<keyword evidence="1" id="KW-0472">Membrane</keyword>
<keyword evidence="1" id="KW-0812">Transmembrane</keyword>
<dbReference type="SUPFAM" id="SSF56300">
    <property type="entry name" value="Metallo-dependent phosphatases"/>
    <property type="match status" value="1"/>
</dbReference>
<feature type="domain" description="PhoD-like phosphatase metallophosphatase" evidence="2">
    <location>
        <begin position="239"/>
        <end position="605"/>
    </location>
</feature>
<dbReference type="Gene3D" id="3.60.21.70">
    <property type="entry name" value="PhoD-like phosphatase"/>
    <property type="match status" value="1"/>
</dbReference>
<gene>
    <name evidence="4" type="ORF">GCG54_00005666</name>
</gene>
<dbReference type="Proteomes" id="UP000613401">
    <property type="component" value="Unassembled WGS sequence"/>
</dbReference>
<evidence type="ECO:0000259" key="2">
    <source>
        <dbReference type="Pfam" id="PF09423"/>
    </source>
</evidence>
<feature type="transmembrane region" description="Helical" evidence="1">
    <location>
        <begin position="12"/>
        <end position="34"/>
    </location>
</feature>
<dbReference type="GeneID" id="69012816"/>
<dbReference type="InterPro" id="IPR018946">
    <property type="entry name" value="PhoD-like_MPP"/>
</dbReference>
<dbReference type="InterPro" id="IPR052900">
    <property type="entry name" value="Phospholipid_Metab_Enz"/>
</dbReference>
<dbReference type="InterPro" id="IPR032093">
    <property type="entry name" value="PhoD_N"/>
</dbReference>
<comment type="caution">
    <text evidence="4">The sequence shown here is derived from an EMBL/GenBank/DDBJ whole genome shotgun (WGS) entry which is preliminary data.</text>
</comment>
<sequence length="721" mass="80708">MGKLSVINGLNALLSWPILAITVAVVAFCFKTFLSQTPLSIFIAQMLLLKAICGASLIAATAPTYAGNLNYGSPSLHHPFLGISIRKVAGRSEGSTPWTPEQLNFTHGVASGDPYDDSVILWTRVGPTMDNDHSNVTVEGTAPVFAHDNDVFVKASKSPICVDWKIGTSETMNGHAVRSGTAYTSSDVDFTVKVEAKGLKAFTTYYYQFKVCNSQNKSPIGRTRTLPEANSRVKRPVRLAVYSCANYPFGFFNAYGNPERKDSVDYVIHLGDYIYEYGNGEYPVGGLGWGDSIGRVPEPNRSCHTLYDYRRRLAQYRSDPDLRASHQKFPWITVWDDHEVMDNPYRDGSAAMNNTEQSFIKDDGISVDARKMNAVRAYFEWMPLRQVDMDDNLRIWRNFQFGDLFNLIMLDTRNYDRSITDLYWNTGYIHEISDDTSRSLMGSRQENWFYRQLKDTPALWRIVGNQIVFSRMNQSISNGPKNPFNYDQWDGYVANRNRTLKTLYDNKIDNTVFLAGDSHASWVSDLVWLGEKYYGPETGAGSIGVEFAGTAVSSPSSAGQNITQERALNRSSWMTAANPELQWQEYFYRGYFELSVGYDAINATFFGLPTYATRNGYEIALANFTVKAGENKLQRPIGGGRVEFGSLKGGVTKQTNITHDTSTGSWFVFGDKVSSAMDLLQDATSSFQSGGTVHVAAYSLHIKWLFVVVLVTLALPSLYYL</sequence>
<name>A0A8H4CKU9_COLGL</name>
<reference evidence="4" key="2">
    <citation type="submission" date="2020-03" db="EMBL/GenBank/DDBJ databases">
        <authorList>
            <person name="Fu F.-F."/>
            <person name="Chen J."/>
        </authorList>
    </citation>
    <scope>NUCLEOTIDE SEQUENCE</scope>
    <source>
        <strain evidence="4">Lc1</strain>
    </source>
</reference>
<evidence type="ECO:0000313" key="4">
    <source>
        <dbReference type="EMBL" id="KAF3805627.1"/>
    </source>
</evidence>
<dbReference type="PANTHER" id="PTHR43606:SF7">
    <property type="entry name" value="PHOSPHATASE, PUTATIVE (AFU_ORTHOLOGUE AFUA_6G08710)-RELATED"/>
    <property type="match status" value="1"/>
</dbReference>
<dbReference type="EMBL" id="WVTB01000041">
    <property type="protein sequence ID" value="KAF3805627.1"/>
    <property type="molecule type" value="Genomic_DNA"/>
</dbReference>
<dbReference type="InterPro" id="IPR029052">
    <property type="entry name" value="Metallo-depent_PP-like"/>
</dbReference>
<reference evidence="4" key="1">
    <citation type="journal article" date="2020" name="Phytopathology">
        <title>Genome sequence and comparative analysis of Colletotrichum gloeosporioides isolated from Liriodendron leaves.</title>
        <authorList>
            <person name="Fu F.F."/>
            <person name="Hao Z."/>
            <person name="Wang P."/>
            <person name="Lu Y."/>
            <person name="Xue L.J."/>
            <person name="Wei G."/>
            <person name="Tian Y."/>
            <person name="Baishi H."/>
            <person name="Xu H."/>
            <person name="Shi J."/>
            <person name="Cheng T."/>
            <person name="Wang G."/>
            <person name="Yi Y."/>
            <person name="Chen J."/>
        </authorList>
    </citation>
    <scope>NUCLEOTIDE SEQUENCE</scope>
    <source>
        <strain evidence="4">Lc1</strain>
    </source>
</reference>